<feature type="compositionally biased region" description="Basic residues" evidence="1">
    <location>
        <begin position="1"/>
        <end position="10"/>
    </location>
</feature>
<evidence type="ECO:0000313" key="2">
    <source>
        <dbReference type="EMBL" id="KAK0657869.1"/>
    </source>
</evidence>
<organism evidence="2 3">
    <name type="scientific">Cercophora newfieldiana</name>
    <dbReference type="NCBI Taxonomy" id="92897"/>
    <lineage>
        <taxon>Eukaryota</taxon>
        <taxon>Fungi</taxon>
        <taxon>Dikarya</taxon>
        <taxon>Ascomycota</taxon>
        <taxon>Pezizomycotina</taxon>
        <taxon>Sordariomycetes</taxon>
        <taxon>Sordariomycetidae</taxon>
        <taxon>Sordariales</taxon>
        <taxon>Lasiosphaeriaceae</taxon>
        <taxon>Cercophora</taxon>
    </lineage>
</organism>
<evidence type="ECO:0000256" key="1">
    <source>
        <dbReference type="SAM" id="MobiDB-lite"/>
    </source>
</evidence>
<comment type="caution">
    <text evidence="2">The sequence shown here is derived from an EMBL/GenBank/DDBJ whole genome shotgun (WGS) entry which is preliminary data.</text>
</comment>
<protein>
    <submittedName>
        <fullName evidence="2">Uncharacterized protein</fullName>
    </submittedName>
</protein>
<sequence length="156" mass="17176">MCAWTWRHKKSDGSGKPAGVWTWEAEAAGWTRSRMSGERGSRLNARLQQNSRSEPESDRTATDTASSKFDKRRREQQQWQAQDGGGGARNGATAAGFPRGRWNWASDALVLSPEGIGQTQPDGLSRTSAAPRAYRIGLRSSRGTERRGAVCDARRL</sequence>
<dbReference type="AlphaFoldDB" id="A0AA39YSK7"/>
<feature type="region of interest" description="Disordered" evidence="1">
    <location>
        <begin position="1"/>
        <end position="20"/>
    </location>
</feature>
<evidence type="ECO:0000313" key="3">
    <source>
        <dbReference type="Proteomes" id="UP001174936"/>
    </source>
</evidence>
<dbReference type="Proteomes" id="UP001174936">
    <property type="component" value="Unassembled WGS sequence"/>
</dbReference>
<feature type="region of interest" description="Disordered" evidence="1">
    <location>
        <begin position="32"/>
        <end position="99"/>
    </location>
</feature>
<accession>A0AA39YSK7</accession>
<proteinExistence type="predicted"/>
<reference evidence="2" key="1">
    <citation type="submission" date="2023-06" db="EMBL/GenBank/DDBJ databases">
        <title>Genome-scale phylogeny and comparative genomics of the fungal order Sordariales.</title>
        <authorList>
            <consortium name="Lawrence Berkeley National Laboratory"/>
            <person name="Hensen N."/>
            <person name="Bonometti L."/>
            <person name="Westerberg I."/>
            <person name="Brannstrom I.O."/>
            <person name="Guillou S."/>
            <person name="Cros-Aarteil S."/>
            <person name="Calhoun S."/>
            <person name="Haridas S."/>
            <person name="Kuo A."/>
            <person name="Mondo S."/>
            <person name="Pangilinan J."/>
            <person name="Riley R."/>
            <person name="Labutti K."/>
            <person name="Andreopoulos B."/>
            <person name="Lipzen A."/>
            <person name="Chen C."/>
            <person name="Yanf M."/>
            <person name="Daum C."/>
            <person name="Ng V."/>
            <person name="Clum A."/>
            <person name="Steindorff A."/>
            <person name="Ohm R."/>
            <person name="Martin F."/>
            <person name="Silar P."/>
            <person name="Natvig D."/>
            <person name="Lalanne C."/>
            <person name="Gautier V."/>
            <person name="Ament-Velasquez S.L."/>
            <person name="Kruys A."/>
            <person name="Hutchinson M.I."/>
            <person name="Powell A.J."/>
            <person name="Barry K."/>
            <person name="Miller A.N."/>
            <person name="Grigoriev I.V."/>
            <person name="Debuchy R."/>
            <person name="Gladieux P."/>
            <person name="Thoren M.H."/>
            <person name="Johannesson H."/>
        </authorList>
    </citation>
    <scope>NUCLEOTIDE SEQUENCE</scope>
    <source>
        <strain evidence="2">SMH2532-1</strain>
    </source>
</reference>
<dbReference type="EMBL" id="JAULSV010000001">
    <property type="protein sequence ID" value="KAK0657869.1"/>
    <property type="molecule type" value="Genomic_DNA"/>
</dbReference>
<keyword evidence="3" id="KW-1185">Reference proteome</keyword>
<gene>
    <name evidence="2" type="ORF">B0T16DRAFT_386327</name>
</gene>
<name>A0AA39YSK7_9PEZI</name>